<name>A0A316VG17_9BASI</name>
<dbReference type="Proteomes" id="UP000245771">
    <property type="component" value="Unassembled WGS sequence"/>
</dbReference>
<dbReference type="STRING" id="1280837.A0A316VG17"/>
<feature type="compositionally biased region" description="Pro residues" evidence="3">
    <location>
        <begin position="939"/>
        <end position="953"/>
    </location>
</feature>
<dbReference type="SUPFAM" id="SSF50044">
    <property type="entry name" value="SH3-domain"/>
    <property type="match status" value="1"/>
</dbReference>
<dbReference type="Pfam" id="PF25459">
    <property type="entry name" value="AIM3_BBC1_C"/>
    <property type="match status" value="1"/>
</dbReference>
<proteinExistence type="predicted"/>
<keyword evidence="1 2" id="KW-0728">SH3 domain</keyword>
<feature type="compositionally biased region" description="Polar residues" evidence="3">
    <location>
        <begin position="90"/>
        <end position="105"/>
    </location>
</feature>
<dbReference type="InterPro" id="IPR001452">
    <property type="entry name" value="SH3_domain"/>
</dbReference>
<dbReference type="SMART" id="SM00326">
    <property type="entry name" value="SH3"/>
    <property type="match status" value="1"/>
</dbReference>
<gene>
    <name evidence="5" type="ORF">FA14DRAFT_3577</name>
</gene>
<dbReference type="Pfam" id="PF07653">
    <property type="entry name" value="SH3_2"/>
    <property type="match status" value="1"/>
</dbReference>
<protein>
    <recommendedName>
        <fullName evidence="4">SH3 domain-containing protein</fullName>
    </recommendedName>
</protein>
<feature type="compositionally biased region" description="Acidic residues" evidence="3">
    <location>
        <begin position="899"/>
        <end position="909"/>
    </location>
</feature>
<feature type="compositionally biased region" description="Low complexity" evidence="3">
    <location>
        <begin position="926"/>
        <end position="938"/>
    </location>
</feature>
<dbReference type="PROSITE" id="PS50002">
    <property type="entry name" value="SH3"/>
    <property type="match status" value="1"/>
</dbReference>
<sequence length="1357" mass="143556">MTSEVSFPYEAIAVKKYKSPHKNDLSFAKGDRLRVTALAPKDDDEEEEDDDEDDRWLIGETLDGTKTGTFPASHVEQAPASAPLADSVEEGTTTTESADVLSPTSAVKPEGVSEATSDQVPKAEPVTEIPAKSEADTAGLKEAEQDKAAPIPAPVEPAKKPSSPPLAPKPSGLAARIAAFNKPQDAPPPIPRGKPGGGWKPPPPAPGGSKPILPGPSAAQLNRTTNRSADKVAASMTTEQTTTPESVVKSQKDKSNAGFSAADAQTSIKMSLKERMAALQRNESSSSQREAAAAKPAPKPAPGKIDEEKRAAALASMGSPTKQDTEEPVAGEKEDASELPLQNDESEAQPKEVSTESEEAAAVQISTTTEDGEEKTEEEIEAERRAAIAKRMAALGGRRMGGGSGPAMFGGPAPPSKPRKLSTDSRSTLDASSDVGTKDSVDEVTAPAAIDQDKEEEVIKSEKTLAVPRRTAPPRKKKSSISSQPSSASPSTDEPARQQSIEEGQEEKEEVDPSTSKTEGLAAGAAVAGAAGIGAAALTEEPKSTLDEDKEEEKPVAPQVIEPEADDAPTTLSERRPTQDSIVSRKTEQSAITDADSFEPSTPVSQSELEEHARLLEAFVRTPEVESNQPELTNEDEDELNTPAPNLAEGDPIVDRAAIASPPPPNIAPPPAPSARPPVPKSSLPPSAAEDDDTIQRFTSPPPSRAPPVPRSSLPPAQKDDDAIQRFTSPPPSRAPPVPKSSLPPAQEDEPRTLSPAPTRAPPIPTASPVGRRESSLMASVEGLQDDVSNTEEVEAPSAPVLAAPKPRMAVPADESDDEEEREAQQPAQKEETAPAPAEELTEEEEERQRRSRLAERMARMGGMPIMGAPMPFRKPPKPAAEPEEEAEVEEQPTPSEPIEQDDEEEEGRELDPVPSESPDEEEEQPIIPLTASRSAIASPPPIPTKSPPPPARSPDMAKRASQSFGLGGDLARSGSTRARPPVPVVSHSRGATNEEIAEMEAAADPVASQEPPRIASPPALPSSPPPRPPSRAPPGRQGSIASIGQIHQDSSADGGLARVPSVKLDRSSSIGSAKAPMSSSLMGVQPSAPSARDIDLMPSSQWWRHGRPVKLPPTLMRPDAVRTVNVQDEGSTHLIRVDLIFEDYSSTAISVKYQDDDANEEHTEIAQRHNFAPGRPQAQEMVSWSQHLGSRIARQASTFLTKGQQMQLGDGTSRGFITALIALSTNENALPPVGSSFGAIVLAQAATTPVDQGSDEIRPGDIVALHGADFKGKRGLTPYHVTYGTAQEPAFACVLEATSESSKKRKLRCILVPTSSATGKPSKSGLPEEVTLRLDDVKSGLLRVFRVAPKHGWLPE</sequence>
<dbReference type="Gene3D" id="2.30.30.40">
    <property type="entry name" value="SH3 Domains"/>
    <property type="match status" value="1"/>
</dbReference>
<feature type="compositionally biased region" description="Pro residues" evidence="3">
    <location>
        <begin position="700"/>
        <end position="710"/>
    </location>
</feature>
<evidence type="ECO:0000313" key="5">
    <source>
        <dbReference type="EMBL" id="PWN36522.1"/>
    </source>
</evidence>
<dbReference type="InterPro" id="IPR057402">
    <property type="entry name" value="AIM3_BBC1_C"/>
</dbReference>
<feature type="compositionally biased region" description="Basic and acidic residues" evidence="3">
    <location>
        <begin position="131"/>
        <end position="147"/>
    </location>
</feature>
<feature type="region of interest" description="Disordered" evidence="3">
    <location>
        <begin position="38"/>
        <end position="1041"/>
    </location>
</feature>
<feature type="compositionally biased region" description="Low complexity" evidence="3">
    <location>
        <begin position="480"/>
        <end position="491"/>
    </location>
</feature>
<dbReference type="OrthoDB" id="207120at2759"/>
<feature type="compositionally biased region" description="Acidic residues" evidence="3">
    <location>
        <begin position="370"/>
        <end position="381"/>
    </location>
</feature>
<dbReference type="EMBL" id="KZ819602">
    <property type="protein sequence ID" value="PWN36522.1"/>
    <property type="molecule type" value="Genomic_DNA"/>
</dbReference>
<accession>A0A316VG17</accession>
<feature type="compositionally biased region" description="Polar residues" evidence="3">
    <location>
        <begin position="1068"/>
        <end position="1083"/>
    </location>
</feature>
<dbReference type="RefSeq" id="XP_025356824.1">
    <property type="nucleotide sequence ID" value="XM_025502232.1"/>
</dbReference>
<feature type="compositionally biased region" description="Pro residues" evidence="3">
    <location>
        <begin position="1015"/>
        <end position="1033"/>
    </location>
</feature>
<keyword evidence="6" id="KW-1185">Reference proteome</keyword>
<feature type="compositionally biased region" description="Polar residues" evidence="3">
    <location>
        <begin position="424"/>
        <end position="435"/>
    </location>
</feature>
<evidence type="ECO:0000256" key="2">
    <source>
        <dbReference type="PROSITE-ProRule" id="PRU00192"/>
    </source>
</evidence>
<evidence type="ECO:0000256" key="3">
    <source>
        <dbReference type="SAM" id="MobiDB-lite"/>
    </source>
</evidence>
<dbReference type="InParanoid" id="A0A316VG17"/>
<dbReference type="GeneID" id="37024013"/>
<feature type="compositionally biased region" description="Low complexity" evidence="3">
    <location>
        <begin position="520"/>
        <end position="537"/>
    </location>
</feature>
<feature type="compositionally biased region" description="Acidic residues" evidence="3">
    <location>
        <begin position="882"/>
        <end position="891"/>
    </location>
</feature>
<feature type="compositionally biased region" description="Pro residues" evidence="3">
    <location>
        <begin position="661"/>
        <end position="680"/>
    </location>
</feature>
<dbReference type="InterPro" id="IPR036028">
    <property type="entry name" value="SH3-like_dom_sf"/>
</dbReference>
<evidence type="ECO:0000259" key="4">
    <source>
        <dbReference type="PROSITE" id="PS50002"/>
    </source>
</evidence>
<organism evidence="5 6">
    <name type="scientific">Meira miltonrushii</name>
    <dbReference type="NCBI Taxonomy" id="1280837"/>
    <lineage>
        <taxon>Eukaryota</taxon>
        <taxon>Fungi</taxon>
        <taxon>Dikarya</taxon>
        <taxon>Basidiomycota</taxon>
        <taxon>Ustilaginomycotina</taxon>
        <taxon>Exobasidiomycetes</taxon>
        <taxon>Exobasidiales</taxon>
        <taxon>Brachybasidiaceae</taxon>
        <taxon>Meira</taxon>
    </lineage>
</organism>
<feature type="compositionally biased region" description="Basic and acidic residues" evidence="3">
    <location>
        <begin position="573"/>
        <end position="588"/>
    </location>
</feature>
<evidence type="ECO:0000313" key="6">
    <source>
        <dbReference type="Proteomes" id="UP000245771"/>
    </source>
</evidence>
<feature type="compositionally biased region" description="Acidic residues" evidence="3">
    <location>
        <begin position="503"/>
        <end position="512"/>
    </location>
</feature>
<feature type="domain" description="SH3" evidence="4">
    <location>
        <begin position="6"/>
        <end position="80"/>
    </location>
</feature>
<feature type="compositionally biased region" description="Low complexity" evidence="3">
    <location>
        <begin position="280"/>
        <end position="296"/>
    </location>
</feature>
<feature type="compositionally biased region" description="Acidic residues" evidence="3">
    <location>
        <begin position="42"/>
        <end position="54"/>
    </location>
</feature>
<feature type="compositionally biased region" description="Low complexity" evidence="3">
    <location>
        <begin position="860"/>
        <end position="872"/>
    </location>
</feature>
<feature type="compositionally biased region" description="Pro residues" evidence="3">
    <location>
        <begin position="729"/>
        <end position="739"/>
    </location>
</feature>
<feature type="region of interest" description="Disordered" evidence="3">
    <location>
        <begin position="1068"/>
        <end position="1094"/>
    </location>
</feature>
<reference evidence="5 6" key="1">
    <citation type="journal article" date="2018" name="Mol. Biol. Evol.">
        <title>Broad Genomic Sampling Reveals a Smut Pathogenic Ancestry of the Fungal Clade Ustilaginomycotina.</title>
        <authorList>
            <person name="Kijpornyongpan T."/>
            <person name="Mondo S.J."/>
            <person name="Barry K."/>
            <person name="Sandor L."/>
            <person name="Lee J."/>
            <person name="Lipzen A."/>
            <person name="Pangilinan J."/>
            <person name="LaButti K."/>
            <person name="Hainaut M."/>
            <person name="Henrissat B."/>
            <person name="Grigoriev I.V."/>
            <person name="Spatafora J.W."/>
            <person name="Aime M.C."/>
        </authorList>
    </citation>
    <scope>NUCLEOTIDE SEQUENCE [LARGE SCALE GENOMIC DNA]</scope>
    <source>
        <strain evidence="5 6">MCA 3882</strain>
    </source>
</reference>
<feature type="compositionally biased region" description="Basic and acidic residues" evidence="3">
    <location>
        <begin position="540"/>
        <end position="555"/>
    </location>
</feature>
<evidence type="ECO:0000256" key="1">
    <source>
        <dbReference type="ARBA" id="ARBA00022443"/>
    </source>
</evidence>
<feature type="compositionally biased region" description="Basic and acidic residues" evidence="3">
    <location>
        <begin position="847"/>
        <end position="859"/>
    </location>
</feature>
<feature type="compositionally biased region" description="Polar residues" evidence="3">
    <location>
        <begin position="235"/>
        <end position="249"/>
    </location>
</feature>